<feature type="coiled-coil region" evidence="1">
    <location>
        <begin position="72"/>
        <end position="120"/>
    </location>
</feature>
<evidence type="ECO:0000313" key="3">
    <source>
        <dbReference type="Proteomes" id="UP000007875"/>
    </source>
</evidence>
<dbReference type="GeneTree" id="ENSGT00940000155122"/>
<organism evidence="2 3">
    <name type="scientific">Ciona savignyi</name>
    <name type="common">Pacific transparent sea squirt</name>
    <dbReference type="NCBI Taxonomy" id="51511"/>
    <lineage>
        <taxon>Eukaryota</taxon>
        <taxon>Metazoa</taxon>
        <taxon>Chordata</taxon>
        <taxon>Tunicata</taxon>
        <taxon>Ascidiacea</taxon>
        <taxon>Phlebobranchia</taxon>
        <taxon>Cionidae</taxon>
        <taxon>Ciona</taxon>
    </lineage>
</organism>
<proteinExistence type="predicted"/>
<evidence type="ECO:0000313" key="2">
    <source>
        <dbReference type="Ensembl" id="ENSCSAVP00000008143.1"/>
    </source>
</evidence>
<reference evidence="3" key="1">
    <citation type="submission" date="2003-08" db="EMBL/GenBank/DDBJ databases">
        <authorList>
            <person name="Birren B."/>
            <person name="Nusbaum C."/>
            <person name="Abebe A."/>
            <person name="Abouelleil A."/>
            <person name="Adekoya E."/>
            <person name="Ait-zahra M."/>
            <person name="Allen N."/>
            <person name="Allen T."/>
            <person name="An P."/>
            <person name="Anderson M."/>
            <person name="Anderson S."/>
            <person name="Arachchi H."/>
            <person name="Armbruster J."/>
            <person name="Bachantsang P."/>
            <person name="Baldwin J."/>
            <person name="Barry A."/>
            <person name="Bayul T."/>
            <person name="Blitshsteyn B."/>
            <person name="Bloom T."/>
            <person name="Blye J."/>
            <person name="Boguslavskiy L."/>
            <person name="Borowsky M."/>
            <person name="Boukhgalter B."/>
            <person name="Brunache A."/>
            <person name="Butler J."/>
            <person name="Calixte N."/>
            <person name="Calvo S."/>
            <person name="Camarata J."/>
            <person name="Campo K."/>
            <person name="Chang J."/>
            <person name="Cheshatsang Y."/>
            <person name="Citroen M."/>
            <person name="Collymore A."/>
            <person name="Considine T."/>
            <person name="Cook A."/>
            <person name="Cooke P."/>
            <person name="Corum B."/>
            <person name="Cuomo C."/>
            <person name="David R."/>
            <person name="Dawoe T."/>
            <person name="Degray S."/>
            <person name="Dodge S."/>
            <person name="Dooley K."/>
            <person name="Dorje P."/>
            <person name="Dorjee K."/>
            <person name="Dorris L."/>
            <person name="Duffey N."/>
            <person name="Dupes A."/>
            <person name="Elkins T."/>
            <person name="Engels R."/>
            <person name="Erickson J."/>
            <person name="Farina A."/>
            <person name="Faro S."/>
            <person name="Ferreira P."/>
            <person name="Fischer H."/>
            <person name="Fitzgerald M."/>
            <person name="Foley K."/>
            <person name="Gage D."/>
            <person name="Galagan J."/>
            <person name="Gearin G."/>
            <person name="Gnerre S."/>
            <person name="Gnirke A."/>
            <person name="Goyette A."/>
            <person name="Graham J."/>
            <person name="Grandbois E."/>
            <person name="Gyaltsen K."/>
            <person name="Hafez N."/>
            <person name="Hagopian D."/>
            <person name="Hagos B."/>
            <person name="Hall J."/>
            <person name="Hatcher B."/>
            <person name="Heller A."/>
            <person name="Higgins H."/>
            <person name="Honan T."/>
            <person name="Horn A."/>
            <person name="Houde N."/>
            <person name="Hughes L."/>
            <person name="Hulme W."/>
            <person name="Husby E."/>
            <person name="Iliev I."/>
            <person name="Jaffe D."/>
            <person name="Jones C."/>
            <person name="Kamal M."/>
            <person name="Kamat A."/>
            <person name="Kamvysselis M."/>
            <person name="Karlsson E."/>
            <person name="Kells C."/>
            <person name="Kieu A."/>
            <person name="Kisner P."/>
            <person name="Kodira C."/>
            <person name="Kulbokas E."/>
            <person name="Labutti K."/>
            <person name="Lama D."/>
            <person name="Landers T."/>
            <person name="Leger J."/>
            <person name="Levine S."/>
            <person name="Lewis D."/>
            <person name="Lewis T."/>
            <person name="Lindblad-toh K."/>
            <person name="Liu X."/>
            <person name="Lokyitsang T."/>
            <person name="Lokyitsang Y."/>
            <person name="Lucien O."/>
            <person name="Lui A."/>
            <person name="Ma L.J."/>
            <person name="Mabbitt R."/>
            <person name="Macdonald J."/>
            <person name="Maclean C."/>
            <person name="Major J."/>
            <person name="Manning J."/>
            <person name="Marabella R."/>
            <person name="Maru K."/>
            <person name="Matthews C."/>
            <person name="Mauceli E."/>
            <person name="Mccarthy M."/>
            <person name="Mcdonough S."/>
            <person name="Mcghee T."/>
            <person name="Meldrim J."/>
            <person name="Meneus L."/>
            <person name="Mesirov J."/>
            <person name="Mihalev A."/>
            <person name="Mihova T."/>
            <person name="Mikkelsen T."/>
            <person name="Mlenga V."/>
            <person name="Moru K."/>
            <person name="Mozes J."/>
            <person name="Mulrain L."/>
            <person name="Munson G."/>
            <person name="Naylor J."/>
            <person name="Newes C."/>
            <person name="Nguyen C."/>
            <person name="Nguyen N."/>
            <person name="Nguyen T."/>
            <person name="Nicol R."/>
            <person name="Nielsen C."/>
            <person name="Nizzari M."/>
            <person name="Norbu C."/>
            <person name="Norbu N."/>
            <person name="O'donnell P."/>
            <person name="Okoawo O."/>
            <person name="O'leary S."/>
            <person name="Omotosho B."/>
            <person name="O'neill K."/>
            <person name="Osman S."/>
            <person name="Parker S."/>
            <person name="Perrin D."/>
            <person name="Phunkhang P."/>
            <person name="Piqani B."/>
            <person name="Purcell S."/>
            <person name="Rachupka T."/>
            <person name="Ramasamy U."/>
            <person name="Rameau R."/>
            <person name="Ray V."/>
            <person name="Raymond C."/>
            <person name="Retta R."/>
            <person name="Richardson S."/>
            <person name="Rise C."/>
            <person name="Rodriguez J."/>
            <person name="Rogers J."/>
            <person name="Rogov P."/>
            <person name="Rutman M."/>
            <person name="Schupbach R."/>
            <person name="Seaman C."/>
            <person name="Settipalli S."/>
            <person name="Sharpe T."/>
            <person name="Sheridan J."/>
            <person name="Sherpa N."/>
            <person name="Shi J."/>
            <person name="Smirnov S."/>
            <person name="Smith C."/>
            <person name="Sougnez C."/>
            <person name="Spencer B."/>
            <person name="Stalker J."/>
            <person name="Stange-thomann N."/>
            <person name="Stavropoulos S."/>
            <person name="Stetson K."/>
            <person name="Stone C."/>
            <person name="Stone S."/>
            <person name="Stubbs M."/>
            <person name="Talamas J."/>
            <person name="Tchuinga P."/>
            <person name="Tenzing P."/>
            <person name="Tesfaye S."/>
            <person name="Theodore J."/>
            <person name="Thoulutsang Y."/>
            <person name="Topham K."/>
            <person name="Towey S."/>
            <person name="Tsamla T."/>
            <person name="Tsomo N."/>
            <person name="Vallee D."/>
            <person name="Vassiliev H."/>
            <person name="Venkataraman V."/>
            <person name="Vinson J."/>
            <person name="Vo A."/>
            <person name="Wade C."/>
            <person name="Wang S."/>
            <person name="Wangchuk T."/>
            <person name="Wangdi T."/>
            <person name="Whittaker C."/>
            <person name="Wilkinson J."/>
            <person name="Wu Y."/>
            <person name="Wyman D."/>
            <person name="Yadav S."/>
            <person name="Yang S."/>
            <person name="Yang X."/>
            <person name="Yeager S."/>
            <person name="Yee E."/>
            <person name="Young G."/>
            <person name="Zainoun J."/>
            <person name="Zembeck L."/>
            <person name="Zimmer A."/>
            <person name="Zody M."/>
            <person name="Lander E."/>
        </authorList>
    </citation>
    <scope>NUCLEOTIDE SEQUENCE [LARGE SCALE GENOMIC DNA]</scope>
</reference>
<feature type="coiled-coil region" evidence="1">
    <location>
        <begin position="5"/>
        <end position="46"/>
    </location>
</feature>
<dbReference type="AlphaFoldDB" id="H2YS33"/>
<name>H2YS33_CIOSA</name>
<dbReference type="Ensembl" id="ENSCSAVT00000008251.1">
    <property type="protein sequence ID" value="ENSCSAVP00000008143.1"/>
    <property type="gene ID" value="ENSCSAVG00000004844.1"/>
</dbReference>
<accession>H2YS33</accession>
<sequence length="167" mass="19265">MKTKQKVLEENYSELEKSKEAVVKDLNEMKQSHQLLLGEVEKLKCEKQILEGDVCEKNQLLQSSTESQAQESTKVEEALRKSQAENQALVEQISAVENERKNFKESEETLRAKITKLENSANLSASEQEEREKILMREFASERDSLQRSLDITTKLIAERTKEAENY</sequence>
<dbReference type="Proteomes" id="UP000007875">
    <property type="component" value="Unassembled WGS sequence"/>
</dbReference>
<keyword evidence="1" id="KW-0175">Coiled coil</keyword>
<keyword evidence="3" id="KW-1185">Reference proteome</keyword>
<evidence type="ECO:0000256" key="1">
    <source>
        <dbReference type="SAM" id="Coils"/>
    </source>
</evidence>
<reference evidence="2" key="3">
    <citation type="submission" date="2025-09" db="UniProtKB">
        <authorList>
            <consortium name="Ensembl"/>
        </authorList>
    </citation>
    <scope>IDENTIFICATION</scope>
</reference>
<dbReference type="HOGENOM" id="CLU_1598213_0_0_1"/>
<reference evidence="2" key="2">
    <citation type="submission" date="2025-08" db="UniProtKB">
        <authorList>
            <consortium name="Ensembl"/>
        </authorList>
    </citation>
    <scope>IDENTIFICATION</scope>
</reference>
<protein>
    <submittedName>
        <fullName evidence="2">Uncharacterized protein</fullName>
    </submittedName>
</protein>